<dbReference type="eggNOG" id="COG0438">
    <property type="taxonomic scope" value="Bacteria"/>
</dbReference>
<dbReference type="HOGENOM" id="CLU_057651_1_0_9"/>
<evidence type="ECO:0008006" key="6">
    <source>
        <dbReference type="Google" id="ProtNLM"/>
    </source>
</evidence>
<feature type="domain" description="Glucosyltransferase 3-like C-terminal" evidence="3">
    <location>
        <begin position="180"/>
        <end position="340"/>
    </location>
</feature>
<dbReference type="InterPro" id="IPR058592">
    <property type="entry name" value="Gtf3_C"/>
</dbReference>
<sequence length="353" mass="38832">MSAKIDRKPGTAMTNWITRMIEVPTVDATSSARDDVATIGHRVGYDYINIYRYNGDYESDQAVDSRIDGITAAVSGDDYLIHQYPTNNGPRFETRFIDRLNWRGTKIIIWVHDVESLRNQCPDGFDEYAYFNKAAALIVPNPATEQVLKAHGVTVPMVAHYIFDYLDDTPLPAPAATRQLVFAGNLDKSAFLGDWTQSVPVTVFGIANGGLADKLAANPQIDYRGALYRNELNAALGQGLGLVWDLDSAYGNFFTYTKYINPYKLTLYLSHGLPVIVSDEAAVAPFVTANHLGFAVHAIADIDGLLAAQSDDDLKKLTARVVRFAALLRTGSFTQRALLAAHQVVAFGTVQYD</sequence>
<proteinExistence type="predicted"/>
<dbReference type="AlphaFoldDB" id="U4TMP6"/>
<accession>U4TMP6</accession>
<protein>
    <recommendedName>
        <fullName evidence="6">Beta-1,6-galactofuranosyltransferase</fullName>
    </recommendedName>
</protein>
<dbReference type="Proteomes" id="UP000030647">
    <property type="component" value="Unassembled WGS sequence"/>
</dbReference>
<dbReference type="STRING" id="1231336.L248_0619"/>
<evidence type="ECO:0000313" key="4">
    <source>
        <dbReference type="EMBL" id="ERL64700.1"/>
    </source>
</evidence>
<dbReference type="InterPro" id="IPR058591">
    <property type="entry name" value="Gtf3_N"/>
</dbReference>
<dbReference type="Pfam" id="PF26334">
    <property type="entry name" value="Gtf3_N"/>
    <property type="match status" value="1"/>
</dbReference>
<evidence type="ECO:0000259" key="3">
    <source>
        <dbReference type="Pfam" id="PF26337"/>
    </source>
</evidence>
<keyword evidence="1" id="KW-0808">Transferase</keyword>
<feature type="domain" description="Glucosyltransferase 3-like N-terminal" evidence="2">
    <location>
        <begin position="14"/>
        <end position="160"/>
    </location>
</feature>
<evidence type="ECO:0000313" key="5">
    <source>
        <dbReference type="Proteomes" id="UP000030647"/>
    </source>
</evidence>
<dbReference type="PIRSF" id="PIRSF007023">
    <property type="entry name" value="UDP-Galf_transf"/>
    <property type="match status" value="1"/>
</dbReference>
<dbReference type="Pfam" id="PF26337">
    <property type="entry name" value="Gtf3_C"/>
    <property type="match status" value="1"/>
</dbReference>
<keyword evidence="5" id="KW-1185">Reference proteome</keyword>
<evidence type="ECO:0000256" key="1">
    <source>
        <dbReference type="ARBA" id="ARBA00022679"/>
    </source>
</evidence>
<dbReference type="Gene3D" id="3.40.50.2000">
    <property type="entry name" value="Glycogen Phosphorylase B"/>
    <property type="match status" value="2"/>
</dbReference>
<organism evidence="4 5">
    <name type="scientific">Schleiferilactobacillus shenzhenensis LY-73</name>
    <dbReference type="NCBI Taxonomy" id="1231336"/>
    <lineage>
        <taxon>Bacteria</taxon>
        <taxon>Bacillati</taxon>
        <taxon>Bacillota</taxon>
        <taxon>Bacilli</taxon>
        <taxon>Lactobacillales</taxon>
        <taxon>Lactobacillaceae</taxon>
        <taxon>Schleiferilactobacillus</taxon>
    </lineage>
</organism>
<reference evidence="5" key="1">
    <citation type="journal article" date="2013" name="Genome Announc.">
        <title>Whole-Genome Sequencing of Lactobacillus shenzhenensis Strain LY-73T.</title>
        <authorList>
            <person name="Lin Z."/>
            <person name="Liu Z."/>
            <person name="Yang R."/>
            <person name="Zou Y."/>
            <person name="Wan D."/>
            <person name="Chen J."/>
            <person name="Guo M."/>
            <person name="Zhao J."/>
            <person name="Fang C."/>
            <person name="Yang R."/>
            <person name="Liu F."/>
        </authorList>
    </citation>
    <scope>NUCLEOTIDE SEQUENCE [LARGE SCALE GENOMIC DNA]</scope>
    <source>
        <strain evidence="5">LY-73</strain>
    </source>
</reference>
<gene>
    <name evidence="4" type="ORF">L248_0619</name>
</gene>
<name>U4TMP6_9LACO</name>
<evidence type="ECO:0000259" key="2">
    <source>
        <dbReference type="Pfam" id="PF26334"/>
    </source>
</evidence>
<dbReference type="EMBL" id="KI271593">
    <property type="protein sequence ID" value="ERL64700.1"/>
    <property type="molecule type" value="Genomic_DNA"/>
</dbReference>